<dbReference type="RefSeq" id="WP_147783487.1">
    <property type="nucleotide sequence ID" value="NZ_VRMG01000007.1"/>
</dbReference>
<dbReference type="EMBL" id="VRMG01000007">
    <property type="protein sequence ID" value="TXN30303.1"/>
    <property type="molecule type" value="Genomic_DNA"/>
</dbReference>
<gene>
    <name evidence="2" type="ORF">FVP33_09800</name>
</gene>
<evidence type="ECO:0000313" key="2">
    <source>
        <dbReference type="EMBL" id="TXN30303.1"/>
    </source>
</evidence>
<reference evidence="2 3" key="1">
    <citation type="submission" date="2019-08" db="EMBL/GenBank/DDBJ databases">
        <title>Bacterial whole genome sequence for Glaciihabitans sp. CHu50b-6-2.</title>
        <authorList>
            <person name="Jin L."/>
        </authorList>
    </citation>
    <scope>NUCLEOTIDE SEQUENCE [LARGE SCALE GENOMIC DNA]</scope>
    <source>
        <strain evidence="2 3">CHu50b-6-2</strain>
    </source>
</reference>
<sequence length="221" mass="23412">MSGTAKSQALEVGGEARADLLPPELRQQRKALATRHRLWAATAVLVVLVILGTGLAALQAFQVNLSLASEQQTTSTLLAQQSKYIKVRAVQDEVGMVQAAQEVGTSTEIDWQAYLNQVQATLPANVTLTSVTIEAGTPLQSFTQSAVPLQGSRVATLSFVATSETLPEVPAWLDSLTTLPGYTDASPGNVTREGDAGAYTVNITMHISEAAFTKRFAAKGK</sequence>
<accession>A0A5C8US23</accession>
<organism evidence="2 3">
    <name type="scientific">Lacisediminihabitans profunda</name>
    <dbReference type="NCBI Taxonomy" id="2594790"/>
    <lineage>
        <taxon>Bacteria</taxon>
        <taxon>Bacillati</taxon>
        <taxon>Actinomycetota</taxon>
        <taxon>Actinomycetes</taxon>
        <taxon>Micrococcales</taxon>
        <taxon>Microbacteriaceae</taxon>
        <taxon>Lacisediminihabitans</taxon>
    </lineage>
</organism>
<proteinExistence type="predicted"/>
<evidence type="ECO:0000313" key="3">
    <source>
        <dbReference type="Proteomes" id="UP000321379"/>
    </source>
</evidence>
<keyword evidence="1" id="KW-0472">Membrane</keyword>
<keyword evidence="1" id="KW-1133">Transmembrane helix</keyword>
<dbReference type="Proteomes" id="UP000321379">
    <property type="component" value="Unassembled WGS sequence"/>
</dbReference>
<dbReference type="AlphaFoldDB" id="A0A5C8US23"/>
<keyword evidence="1" id="KW-0812">Transmembrane</keyword>
<feature type="transmembrane region" description="Helical" evidence="1">
    <location>
        <begin position="38"/>
        <end position="61"/>
    </location>
</feature>
<evidence type="ECO:0000256" key="1">
    <source>
        <dbReference type="SAM" id="Phobius"/>
    </source>
</evidence>
<comment type="caution">
    <text evidence="2">The sequence shown here is derived from an EMBL/GenBank/DDBJ whole genome shotgun (WGS) entry which is preliminary data.</text>
</comment>
<protein>
    <recommendedName>
        <fullName evidence="4">PilN domain-containing protein</fullName>
    </recommendedName>
</protein>
<evidence type="ECO:0008006" key="4">
    <source>
        <dbReference type="Google" id="ProtNLM"/>
    </source>
</evidence>
<name>A0A5C8US23_9MICO</name>
<keyword evidence="3" id="KW-1185">Reference proteome</keyword>